<evidence type="ECO:0000256" key="5">
    <source>
        <dbReference type="ARBA" id="ARBA00007947"/>
    </source>
</evidence>
<keyword evidence="8 20" id="KW-0548">Nucleotidyltransferase</keyword>
<dbReference type="UniPathway" id="UPA00973"/>
<dbReference type="RefSeq" id="WP_087287255.1">
    <property type="nucleotide sequence ID" value="NZ_NFJD01000001.1"/>
</dbReference>
<dbReference type="GO" id="GO:0000902">
    <property type="term" value="P:cell morphogenesis"/>
    <property type="evidence" value="ECO:0007669"/>
    <property type="project" value="UniProtKB-UniRule"/>
</dbReference>
<feature type="binding site" evidence="20">
    <location>
        <position position="181"/>
    </location>
    <ligand>
        <name>UDP-N-acetyl-alpha-D-glucosamine</name>
        <dbReference type="ChEBI" id="CHEBI:57705"/>
    </ligand>
</feature>
<dbReference type="Pfam" id="PF00483">
    <property type="entry name" value="NTP_transferase"/>
    <property type="match status" value="1"/>
</dbReference>
<dbReference type="GO" id="GO:0009252">
    <property type="term" value="P:peptidoglycan biosynthetic process"/>
    <property type="evidence" value="ECO:0007669"/>
    <property type="project" value="UniProtKB-UniRule"/>
</dbReference>
<accession>A0A1Y4DQH0</accession>
<evidence type="ECO:0000256" key="16">
    <source>
        <dbReference type="ARBA" id="ARBA00023316"/>
    </source>
</evidence>
<dbReference type="GO" id="GO:0003977">
    <property type="term" value="F:UDP-N-acetylglucosamine diphosphorylase activity"/>
    <property type="evidence" value="ECO:0007669"/>
    <property type="project" value="UniProtKB-UniRule"/>
</dbReference>
<feature type="binding site" evidence="20">
    <location>
        <position position="239"/>
    </location>
    <ligand>
        <name>Mg(2+)</name>
        <dbReference type="ChEBI" id="CHEBI:18420"/>
    </ligand>
</feature>
<dbReference type="InterPro" id="IPR029044">
    <property type="entry name" value="Nucleotide-diphossugar_trans"/>
</dbReference>
<dbReference type="NCBIfam" id="TIGR01173">
    <property type="entry name" value="glmU"/>
    <property type="match status" value="1"/>
</dbReference>
<dbReference type="InterPro" id="IPR050065">
    <property type="entry name" value="GlmU-like"/>
</dbReference>
<comment type="caution">
    <text evidence="23">The sequence shown here is derived from an EMBL/GenBank/DDBJ whole genome shotgun (WGS) entry which is preliminary data.</text>
</comment>
<dbReference type="PANTHER" id="PTHR43584">
    <property type="entry name" value="NUCLEOTIDYL TRANSFERASE"/>
    <property type="match status" value="1"/>
</dbReference>
<feature type="region of interest" description="Linker" evidence="20">
    <location>
        <begin position="242"/>
        <end position="262"/>
    </location>
</feature>
<dbReference type="Pfam" id="PF25087">
    <property type="entry name" value="GMPPB_C"/>
    <property type="match status" value="1"/>
</dbReference>
<dbReference type="UniPathway" id="UPA00113">
    <property type="reaction ID" value="UER00532"/>
</dbReference>
<name>A0A1Y4DQH0_9BACT</name>
<dbReference type="SUPFAM" id="SSF51161">
    <property type="entry name" value="Trimeric LpxA-like enzymes"/>
    <property type="match status" value="1"/>
</dbReference>
<evidence type="ECO:0000256" key="9">
    <source>
        <dbReference type="ARBA" id="ARBA00022723"/>
    </source>
</evidence>
<dbReference type="SUPFAM" id="SSF53448">
    <property type="entry name" value="Nucleotide-diphospho-sugar transferases"/>
    <property type="match status" value="1"/>
</dbReference>
<feature type="binding site" evidence="20">
    <location>
        <position position="378"/>
    </location>
    <ligand>
        <name>UDP-N-acetyl-alpha-D-glucosamine</name>
        <dbReference type="ChEBI" id="CHEBI:57705"/>
    </ligand>
</feature>
<evidence type="ECO:0000256" key="13">
    <source>
        <dbReference type="ARBA" id="ARBA00022984"/>
    </source>
</evidence>
<dbReference type="InterPro" id="IPR005882">
    <property type="entry name" value="Bifunctional_GlmU"/>
</dbReference>
<keyword evidence="13 20" id="KW-0573">Peptidoglycan synthesis</keyword>
<evidence type="ECO:0000259" key="22">
    <source>
        <dbReference type="Pfam" id="PF25087"/>
    </source>
</evidence>
<keyword evidence="7 20" id="KW-0808">Transferase</keyword>
<feature type="binding site" evidence="20">
    <location>
        <position position="166"/>
    </location>
    <ligand>
        <name>UDP-N-acetyl-alpha-D-glucosamine</name>
        <dbReference type="ChEBI" id="CHEBI:57705"/>
    </ligand>
</feature>
<keyword evidence="9 20" id="KW-0479">Metal-binding</keyword>
<dbReference type="CDD" id="cd03353">
    <property type="entry name" value="LbH_GlmU_C"/>
    <property type="match status" value="1"/>
</dbReference>
<dbReference type="InterPro" id="IPR001451">
    <property type="entry name" value="Hexapep"/>
</dbReference>
<dbReference type="AlphaFoldDB" id="A0A1Y4DQH0"/>
<sequence length="467" mass="49889">MVAKKNLCVLILAAGKGTRMKSPLPKPLHIVCGLPIIAHILKAAQALGPAAIGIVVGHEAQTVVNAIQAGLSQWGITAPVVFVQQTELTGSASAVKAAIPLLQKFETVLVLNGDTPLLKAQSLARMTEVFEQNEAGALVLGVTVPDPSGYGRIIRAEDGSFENIVEDSDADEETKKIAEINSGMYVFNSHSLQTALTQLTPQGPKREYYLTDTLALIKQMNQPVVVFAGRDYQQALGINSKAQLAEAEQIMRDRVAAELMDEGVTLVRPREVYIDPGVKIGTDTRICPGCYICGNTVIGKNCEIEGNVYIKDSVIGDNVTLKMGTYIEESQVEACCQLGPYAHLRPKSVLKKGAKVGNFSEIKKSVIGEGSKVNHLSYIGDTQMGAGVNVGAGTITCNYDGKNKHQTLIGDHVFVGSNVNFVAPVTVHEYAKIGAGSTITKEVPAESLAIARSRQVVLEKKGVKKND</sequence>
<comment type="function">
    <text evidence="19 20">Catalyzes the last two sequential reactions in the de novo biosynthetic pathway for UDP-N-acetylglucosamine (UDP-GlcNAc). The C-terminal domain catalyzes the transfer of acetyl group from acetyl coenzyme A to glucosamine-1-phosphate (GlcN-1-P) to produce N-acetylglucosamine-1-phosphate (GlcNAc-1-P), which is converted into UDP-GlcNAc by the transfer of uridine 5-monophosphate (from uridine 5-triphosphate), a reaction catalyzed by the N-terminal domain.</text>
</comment>
<dbReference type="GO" id="GO:0008360">
    <property type="term" value="P:regulation of cell shape"/>
    <property type="evidence" value="ECO:0007669"/>
    <property type="project" value="UniProtKB-KW"/>
</dbReference>
<evidence type="ECO:0000256" key="10">
    <source>
        <dbReference type="ARBA" id="ARBA00022737"/>
    </source>
</evidence>
<evidence type="ECO:0000256" key="14">
    <source>
        <dbReference type="ARBA" id="ARBA00023268"/>
    </source>
</evidence>
<feature type="binding site" evidence="20">
    <location>
        <begin position="398"/>
        <end position="399"/>
    </location>
    <ligand>
        <name>acetyl-CoA</name>
        <dbReference type="ChEBI" id="CHEBI:57288"/>
    </ligand>
</feature>
<keyword evidence="12 20" id="KW-0133">Cell shape</keyword>
<evidence type="ECO:0000256" key="19">
    <source>
        <dbReference type="ARBA" id="ARBA00049628"/>
    </source>
</evidence>
<feature type="domain" description="Nucleotidyl transferase" evidence="21">
    <location>
        <begin position="10"/>
        <end position="231"/>
    </location>
</feature>
<keyword evidence="10 20" id="KW-0677">Repeat</keyword>
<feature type="binding site" evidence="20">
    <location>
        <begin position="12"/>
        <end position="15"/>
    </location>
    <ligand>
        <name>UDP-N-acetyl-alpha-D-glucosamine</name>
        <dbReference type="ChEBI" id="CHEBI:57705"/>
    </ligand>
</feature>
<dbReference type="EC" id="2.3.1.157" evidence="20"/>
<evidence type="ECO:0000256" key="2">
    <source>
        <dbReference type="ARBA" id="ARBA00005166"/>
    </source>
</evidence>
<protein>
    <recommendedName>
        <fullName evidence="20">Bifunctional protein GlmU</fullName>
    </recommendedName>
    <domain>
        <recommendedName>
            <fullName evidence="20">UDP-N-acetylglucosamine pyrophosphorylase</fullName>
            <ecNumber evidence="20">2.7.7.23</ecNumber>
        </recommendedName>
        <alternativeName>
            <fullName evidence="20">N-acetylglucosamine-1-phosphate uridyltransferase</fullName>
        </alternativeName>
    </domain>
    <domain>
        <recommendedName>
            <fullName evidence="20">Glucosamine-1-phosphate N-acetyltransferase</fullName>
            <ecNumber evidence="20">2.3.1.157</ecNumber>
        </recommendedName>
    </domain>
</protein>
<comment type="subunit">
    <text evidence="20">Homotrimer.</text>
</comment>
<dbReference type="InterPro" id="IPR011004">
    <property type="entry name" value="Trimer_LpxA-like_sf"/>
</dbReference>
<dbReference type="HAMAP" id="MF_01631">
    <property type="entry name" value="GlmU"/>
    <property type="match status" value="1"/>
</dbReference>
<evidence type="ECO:0000259" key="21">
    <source>
        <dbReference type="Pfam" id="PF00483"/>
    </source>
</evidence>
<keyword evidence="11 20" id="KW-0460">Magnesium</keyword>
<evidence type="ECO:0000256" key="6">
    <source>
        <dbReference type="ARBA" id="ARBA00022490"/>
    </source>
</evidence>
<feature type="binding site" evidence="20">
    <location>
        <position position="435"/>
    </location>
    <ligand>
        <name>acetyl-CoA</name>
        <dbReference type="ChEBI" id="CHEBI:57288"/>
    </ligand>
</feature>
<comment type="subcellular location">
    <subcellularLocation>
        <location evidence="1 20">Cytoplasm</location>
    </subcellularLocation>
</comment>
<feature type="binding site" evidence="20">
    <location>
        <position position="85"/>
    </location>
    <ligand>
        <name>UDP-N-acetyl-alpha-D-glucosamine</name>
        <dbReference type="ChEBI" id="CHEBI:57705"/>
    </ligand>
</feature>
<comment type="similarity">
    <text evidence="4 20">In the C-terminal section; belongs to the transferase hexapeptide repeat family.</text>
</comment>
<feature type="region of interest" description="N-acetyltransferase" evidence="20">
    <location>
        <begin position="263"/>
        <end position="467"/>
    </location>
</feature>
<reference evidence="24" key="1">
    <citation type="submission" date="2017-04" db="EMBL/GenBank/DDBJ databases">
        <title>Function of individual gut microbiota members based on whole genome sequencing of pure cultures obtained from chicken caecum.</title>
        <authorList>
            <person name="Medvecky M."/>
            <person name="Cejkova D."/>
            <person name="Polansky O."/>
            <person name="Karasova D."/>
            <person name="Kubasova T."/>
            <person name="Cizek A."/>
            <person name="Rychlik I."/>
        </authorList>
    </citation>
    <scope>NUCLEOTIDE SEQUENCE [LARGE SCALE GENOMIC DNA]</scope>
    <source>
        <strain evidence="24">An273</strain>
    </source>
</reference>
<evidence type="ECO:0000256" key="20">
    <source>
        <dbReference type="HAMAP-Rule" id="MF_01631"/>
    </source>
</evidence>
<feature type="active site" description="Proton acceptor" evidence="20">
    <location>
        <position position="375"/>
    </location>
</feature>
<dbReference type="GO" id="GO:0016020">
    <property type="term" value="C:membrane"/>
    <property type="evidence" value="ECO:0007669"/>
    <property type="project" value="GOC"/>
</dbReference>
<feature type="binding site" evidence="20">
    <location>
        <position position="345"/>
    </location>
    <ligand>
        <name>UDP-N-acetyl-alpha-D-glucosamine</name>
        <dbReference type="ChEBI" id="CHEBI:57705"/>
    </ligand>
</feature>
<comment type="catalytic activity">
    <reaction evidence="18 20">
        <text>N-acetyl-alpha-D-glucosamine 1-phosphate + UTP + H(+) = UDP-N-acetyl-alpha-D-glucosamine + diphosphate</text>
        <dbReference type="Rhea" id="RHEA:13509"/>
        <dbReference type="ChEBI" id="CHEBI:15378"/>
        <dbReference type="ChEBI" id="CHEBI:33019"/>
        <dbReference type="ChEBI" id="CHEBI:46398"/>
        <dbReference type="ChEBI" id="CHEBI:57705"/>
        <dbReference type="ChEBI" id="CHEBI:57776"/>
        <dbReference type="EC" id="2.7.7.23"/>
    </reaction>
</comment>
<feature type="region of interest" description="Pyrophosphorylase" evidence="20">
    <location>
        <begin position="1"/>
        <end position="241"/>
    </location>
</feature>
<comment type="pathway">
    <text evidence="3 20">Nucleotide-sugar biosynthesis; UDP-N-acetyl-alpha-D-glucosamine biosynthesis; UDP-N-acetyl-alpha-D-glucosamine from N-acetyl-alpha-D-glucosamine 1-phosphate: step 1/1.</text>
</comment>
<keyword evidence="6 20" id="KW-0963">Cytoplasm</keyword>
<evidence type="ECO:0000256" key="1">
    <source>
        <dbReference type="ARBA" id="ARBA00004496"/>
    </source>
</evidence>
<dbReference type="OrthoDB" id="9775031at2"/>
<evidence type="ECO:0000256" key="11">
    <source>
        <dbReference type="ARBA" id="ARBA00022842"/>
    </source>
</evidence>
<comment type="similarity">
    <text evidence="5 20">In the N-terminal section; belongs to the N-acetylglucosamine-1-phosphate uridyltransferase family.</text>
</comment>
<comment type="pathway">
    <text evidence="20">Bacterial outer membrane biogenesis; LPS lipid A biosynthesis.</text>
</comment>
<evidence type="ECO:0000256" key="4">
    <source>
        <dbReference type="ARBA" id="ARBA00007707"/>
    </source>
</evidence>
<comment type="catalytic activity">
    <reaction evidence="17 20">
        <text>alpha-D-glucosamine 1-phosphate + acetyl-CoA = N-acetyl-alpha-D-glucosamine 1-phosphate + CoA + H(+)</text>
        <dbReference type="Rhea" id="RHEA:13725"/>
        <dbReference type="ChEBI" id="CHEBI:15378"/>
        <dbReference type="ChEBI" id="CHEBI:57287"/>
        <dbReference type="ChEBI" id="CHEBI:57288"/>
        <dbReference type="ChEBI" id="CHEBI:57776"/>
        <dbReference type="ChEBI" id="CHEBI:58516"/>
        <dbReference type="EC" id="2.3.1.157"/>
    </reaction>
</comment>
<dbReference type="Pfam" id="PF00132">
    <property type="entry name" value="Hexapep"/>
    <property type="match status" value="1"/>
</dbReference>
<dbReference type="InterPro" id="IPR005835">
    <property type="entry name" value="NTP_transferase_dom"/>
</dbReference>
<evidence type="ECO:0000313" key="23">
    <source>
        <dbReference type="EMBL" id="OUO57611.1"/>
    </source>
</evidence>
<feature type="binding site" evidence="20">
    <location>
        <position position="389"/>
    </location>
    <ligand>
        <name>UDP-N-acetyl-alpha-D-glucosamine</name>
        <dbReference type="ChEBI" id="CHEBI:57705"/>
    </ligand>
</feature>
<comment type="pathway">
    <text evidence="2 20">Nucleotide-sugar biosynthesis; UDP-N-acetyl-alpha-D-glucosamine biosynthesis; N-acetyl-alpha-D-glucosamine 1-phosphate from alpha-D-glucosamine 6-phosphate (route II): step 2/2.</text>
</comment>
<dbReference type="GO" id="GO:0071555">
    <property type="term" value="P:cell wall organization"/>
    <property type="evidence" value="ECO:0007669"/>
    <property type="project" value="UniProtKB-KW"/>
</dbReference>
<evidence type="ECO:0000256" key="8">
    <source>
        <dbReference type="ARBA" id="ARBA00022695"/>
    </source>
</evidence>
<dbReference type="CDD" id="cd02540">
    <property type="entry name" value="GT2_GlmU_N_bac"/>
    <property type="match status" value="1"/>
</dbReference>
<feature type="binding site" evidence="20">
    <location>
        <position position="417"/>
    </location>
    <ligand>
        <name>acetyl-CoA</name>
        <dbReference type="ChEBI" id="CHEBI:57288"/>
    </ligand>
</feature>
<evidence type="ECO:0000256" key="18">
    <source>
        <dbReference type="ARBA" id="ARBA00048493"/>
    </source>
</evidence>
<dbReference type="GO" id="GO:0019134">
    <property type="term" value="F:glucosamine-1-phosphate N-acetyltransferase activity"/>
    <property type="evidence" value="ECO:0007669"/>
    <property type="project" value="UniProtKB-UniRule"/>
</dbReference>
<feature type="binding site" evidence="20">
    <location>
        <position position="452"/>
    </location>
    <ligand>
        <name>acetyl-CoA</name>
        <dbReference type="ChEBI" id="CHEBI:57288"/>
    </ligand>
</feature>
<dbReference type="Gene3D" id="3.90.550.10">
    <property type="entry name" value="Spore Coat Polysaccharide Biosynthesis Protein SpsA, Chain A"/>
    <property type="match status" value="1"/>
</dbReference>
<keyword evidence="24" id="KW-1185">Reference proteome</keyword>
<feature type="binding site" evidence="20">
    <location>
        <position position="114"/>
    </location>
    <ligand>
        <name>Mg(2+)</name>
        <dbReference type="ChEBI" id="CHEBI:18420"/>
    </ligand>
</feature>
<keyword evidence="16 20" id="KW-0961">Cell wall biogenesis/degradation</keyword>
<feature type="binding site" evidence="20">
    <location>
        <position position="239"/>
    </location>
    <ligand>
        <name>UDP-N-acetyl-alpha-D-glucosamine</name>
        <dbReference type="ChEBI" id="CHEBI:57705"/>
    </ligand>
</feature>
<feature type="binding site" evidence="20">
    <location>
        <position position="26"/>
    </location>
    <ligand>
        <name>UDP-N-acetyl-alpha-D-glucosamine</name>
        <dbReference type="ChEBI" id="CHEBI:57705"/>
    </ligand>
</feature>
<evidence type="ECO:0000256" key="17">
    <source>
        <dbReference type="ARBA" id="ARBA00048247"/>
    </source>
</evidence>
<comment type="cofactor">
    <cofactor evidence="20">
        <name>Mg(2+)</name>
        <dbReference type="ChEBI" id="CHEBI:18420"/>
    </cofactor>
    <text evidence="20">Binds 1 Mg(2+) ion per subunit.</text>
</comment>
<dbReference type="GO" id="GO:0005737">
    <property type="term" value="C:cytoplasm"/>
    <property type="evidence" value="ECO:0007669"/>
    <property type="project" value="UniProtKB-SubCell"/>
</dbReference>
<feature type="binding site" evidence="20">
    <location>
        <position position="392"/>
    </location>
    <ligand>
        <name>acetyl-CoA</name>
        <dbReference type="ChEBI" id="CHEBI:57288"/>
    </ligand>
</feature>
<dbReference type="InterPro" id="IPR056729">
    <property type="entry name" value="GMPPB_C"/>
</dbReference>
<evidence type="ECO:0000256" key="7">
    <source>
        <dbReference type="ARBA" id="ARBA00022679"/>
    </source>
</evidence>
<dbReference type="GO" id="GO:0009245">
    <property type="term" value="P:lipid A biosynthetic process"/>
    <property type="evidence" value="ECO:0007669"/>
    <property type="project" value="UniProtKB-UniRule"/>
</dbReference>
<dbReference type="EC" id="2.7.7.23" evidence="20"/>
<organism evidence="23 24">
    <name type="scientific">Candidatus Avelusimicrobium gallicola</name>
    <dbReference type="NCBI Taxonomy" id="2562704"/>
    <lineage>
        <taxon>Bacteria</taxon>
        <taxon>Pseudomonadati</taxon>
        <taxon>Elusimicrobiota</taxon>
        <taxon>Elusimicrobia</taxon>
        <taxon>Elusimicrobiales</taxon>
        <taxon>Elusimicrobiaceae</taxon>
        <taxon>Candidatus Avelusimicrobium</taxon>
    </lineage>
</organism>
<evidence type="ECO:0000256" key="3">
    <source>
        <dbReference type="ARBA" id="ARBA00005208"/>
    </source>
</evidence>
<proteinExistence type="inferred from homology"/>
<feature type="domain" description="Mannose-1-phosphate guanyltransferase C-terminal" evidence="22">
    <location>
        <begin position="276"/>
        <end position="355"/>
    </location>
</feature>
<evidence type="ECO:0000256" key="15">
    <source>
        <dbReference type="ARBA" id="ARBA00023315"/>
    </source>
</evidence>
<dbReference type="EMBL" id="NFJD01000001">
    <property type="protein sequence ID" value="OUO57611.1"/>
    <property type="molecule type" value="Genomic_DNA"/>
</dbReference>
<keyword evidence="15 20" id="KW-0012">Acyltransferase</keyword>
<comment type="caution">
    <text evidence="20">Lacks conserved residue(s) required for the propagation of feature annotation.</text>
</comment>
<dbReference type="Proteomes" id="UP000196368">
    <property type="component" value="Unassembled WGS sequence"/>
</dbReference>
<dbReference type="GO" id="GO:0000287">
    <property type="term" value="F:magnesium ion binding"/>
    <property type="evidence" value="ECO:0007669"/>
    <property type="project" value="UniProtKB-UniRule"/>
</dbReference>
<evidence type="ECO:0000256" key="12">
    <source>
        <dbReference type="ARBA" id="ARBA00022960"/>
    </source>
</evidence>
<feature type="binding site" evidence="20">
    <location>
        <position position="363"/>
    </location>
    <ligand>
        <name>UDP-N-acetyl-alpha-D-glucosamine</name>
        <dbReference type="ChEBI" id="CHEBI:57705"/>
    </ligand>
</feature>
<dbReference type="InterPro" id="IPR038009">
    <property type="entry name" value="GlmU_C_LbH"/>
</dbReference>
<evidence type="ECO:0000313" key="24">
    <source>
        <dbReference type="Proteomes" id="UP000196368"/>
    </source>
</evidence>
<dbReference type="PANTHER" id="PTHR43584:SF3">
    <property type="entry name" value="BIFUNCTIONAL PROTEIN GLMU"/>
    <property type="match status" value="1"/>
</dbReference>
<keyword evidence="14 20" id="KW-0511">Multifunctional enzyme</keyword>
<gene>
    <name evidence="20" type="primary">glmU</name>
    <name evidence="23" type="ORF">B5F75_02220</name>
</gene>
<dbReference type="Gene3D" id="2.160.10.10">
    <property type="entry name" value="Hexapeptide repeat proteins"/>
    <property type="match status" value="1"/>
</dbReference>
<feature type="binding site" evidence="20">
    <location>
        <position position="151"/>
    </location>
    <ligand>
        <name>UDP-N-acetyl-alpha-D-glucosamine</name>
        <dbReference type="ChEBI" id="CHEBI:57705"/>
    </ligand>
</feature>
<dbReference type="GO" id="GO:0006048">
    <property type="term" value="P:UDP-N-acetylglucosamine biosynthetic process"/>
    <property type="evidence" value="ECO:0007669"/>
    <property type="project" value="UniProtKB-UniPathway"/>
</dbReference>